<sequence>MNRRFAAVLVPLLALSLAACTGDDDKPADPKAALVASTSGLKGGDYSFTASLPGDSVAKGTVHTPSKTASLDFDSVEEGAKAKMQFRITDPDRYVKMTIDMSEAVKQAESLAALGDDPQSAKVIEGLKAMIELFSGKQWLKLDMAKVTNDDFKIGIEDPDLTGAAGLFGGVTTAERKGPVITGTLDATVVKDDAHLLGTSVFKGAEPAQAKAIPYEATLDVDGRLTKLVLDVPKTTDAPAGKLTMEVSGYGAAAKQDAPPAAETKEMPESAYEMINGKN</sequence>
<evidence type="ECO:0000313" key="3">
    <source>
        <dbReference type="EMBL" id="OJF09657.1"/>
    </source>
</evidence>
<protein>
    <recommendedName>
        <fullName evidence="5">Lipoprotein</fullName>
    </recommendedName>
</protein>
<dbReference type="AlphaFoldDB" id="A0A1K0F9Z3"/>
<dbReference type="Proteomes" id="UP000182486">
    <property type="component" value="Unassembled WGS sequence"/>
</dbReference>
<reference evidence="3 4" key="1">
    <citation type="submission" date="2016-09" db="EMBL/GenBank/DDBJ databases">
        <title>Couchioplanes caeruleus draft genome sequence.</title>
        <authorList>
            <person name="Sheehan J."/>
            <person name="Caffrey P."/>
        </authorList>
    </citation>
    <scope>NUCLEOTIDE SEQUENCE [LARGE SCALE GENOMIC DNA]</scope>
    <source>
        <strain evidence="3 4">DSM 43634</strain>
    </source>
</reference>
<evidence type="ECO:0000256" key="1">
    <source>
        <dbReference type="SAM" id="MobiDB-lite"/>
    </source>
</evidence>
<name>A0A1K0F9Z3_9ACTN</name>
<dbReference type="EMBL" id="MEIA01000553">
    <property type="protein sequence ID" value="OJF09657.1"/>
    <property type="molecule type" value="Genomic_DNA"/>
</dbReference>
<evidence type="ECO:0008006" key="5">
    <source>
        <dbReference type="Google" id="ProtNLM"/>
    </source>
</evidence>
<dbReference type="RefSeq" id="WP_071810061.1">
    <property type="nucleotide sequence ID" value="NZ_MEIA01000553.1"/>
</dbReference>
<feature type="signal peptide" evidence="2">
    <location>
        <begin position="1"/>
        <end position="21"/>
    </location>
</feature>
<evidence type="ECO:0000313" key="4">
    <source>
        <dbReference type="Proteomes" id="UP000182486"/>
    </source>
</evidence>
<keyword evidence="4" id="KW-1185">Reference proteome</keyword>
<dbReference type="PROSITE" id="PS51257">
    <property type="entry name" value="PROKAR_LIPOPROTEIN"/>
    <property type="match status" value="1"/>
</dbReference>
<evidence type="ECO:0000256" key="2">
    <source>
        <dbReference type="SAM" id="SignalP"/>
    </source>
</evidence>
<dbReference type="Gene3D" id="2.50.20.20">
    <property type="match status" value="1"/>
</dbReference>
<keyword evidence="2" id="KW-0732">Signal</keyword>
<feature type="region of interest" description="Disordered" evidence="1">
    <location>
        <begin position="256"/>
        <end position="279"/>
    </location>
</feature>
<organism evidence="3 4">
    <name type="scientific">Couchioplanes caeruleus subsp. caeruleus</name>
    <dbReference type="NCBI Taxonomy" id="56427"/>
    <lineage>
        <taxon>Bacteria</taxon>
        <taxon>Bacillati</taxon>
        <taxon>Actinomycetota</taxon>
        <taxon>Actinomycetes</taxon>
        <taxon>Micromonosporales</taxon>
        <taxon>Micromonosporaceae</taxon>
        <taxon>Couchioplanes</taxon>
    </lineage>
</organism>
<accession>A0A1K0F9Z3</accession>
<feature type="chain" id="PRO_5038478090" description="Lipoprotein" evidence="2">
    <location>
        <begin position="22"/>
        <end position="279"/>
    </location>
</feature>
<proteinExistence type="predicted"/>
<gene>
    <name evidence="3" type="ORF">BG844_36435</name>
</gene>
<comment type="caution">
    <text evidence="3">The sequence shown here is derived from an EMBL/GenBank/DDBJ whole genome shotgun (WGS) entry which is preliminary data.</text>
</comment>